<protein>
    <recommendedName>
        <fullName evidence="8">Tyrosinase copper-binding domain-containing protein</fullName>
    </recommendedName>
</protein>
<dbReference type="PANTHER" id="PTHR11474:SF128">
    <property type="entry name" value="AUREUSIDIN SYNTHASE-LIKE"/>
    <property type="match status" value="1"/>
</dbReference>
<evidence type="ECO:0000313" key="9">
    <source>
        <dbReference type="EMBL" id="KAK8509018.1"/>
    </source>
</evidence>
<dbReference type="Pfam" id="PF00264">
    <property type="entry name" value="Tyrosinase"/>
    <property type="match status" value="1"/>
</dbReference>
<comment type="similarity">
    <text evidence="2">Belongs to the tyrosinase family.</text>
</comment>
<feature type="domain" description="Tyrosinase copper-binding" evidence="8">
    <location>
        <begin position="354"/>
        <end position="365"/>
    </location>
</feature>
<dbReference type="Pfam" id="PF12143">
    <property type="entry name" value="PPO1_KFDV"/>
    <property type="match status" value="1"/>
</dbReference>
<evidence type="ECO:0000256" key="7">
    <source>
        <dbReference type="ARBA" id="ARBA00023157"/>
    </source>
</evidence>
<evidence type="ECO:0000256" key="2">
    <source>
        <dbReference type="ARBA" id="ARBA00009928"/>
    </source>
</evidence>
<dbReference type="SUPFAM" id="SSF48056">
    <property type="entry name" value="Di-copper centre-containing domain"/>
    <property type="match status" value="1"/>
</dbReference>
<dbReference type="EMBL" id="JBBPBM010000095">
    <property type="protein sequence ID" value="KAK8509018.1"/>
    <property type="molecule type" value="Genomic_DNA"/>
</dbReference>
<organism evidence="9 10">
    <name type="scientific">Hibiscus sabdariffa</name>
    <name type="common">roselle</name>
    <dbReference type="NCBI Taxonomy" id="183260"/>
    <lineage>
        <taxon>Eukaryota</taxon>
        <taxon>Viridiplantae</taxon>
        <taxon>Streptophyta</taxon>
        <taxon>Embryophyta</taxon>
        <taxon>Tracheophyta</taxon>
        <taxon>Spermatophyta</taxon>
        <taxon>Magnoliopsida</taxon>
        <taxon>eudicotyledons</taxon>
        <taxon>Gunneridae</taxon>
        <taxon>Pentapetalae</taxon>
        <taxon>rosids</taxon>
        <taxon>malvids</taxon>
        <taxon>Malvales</taxon>
        <taxon>Malvaceae</taxon>
        <taxon>Malvoideae</taxon>
        <taxon>Hibiscus</taxon>
    </lineage>
</organism>
<evidence type="ECO:0000259" key="8">
    <source>
        <dbReference type="PROSITE" id="PS00498"/>
    </source>
</evidence>
<reference evidence="9 10" key="1">
    <citation type="journal article" date="2024" name="G3 (Bethesda)">
        <title>Genome assembly of Hibiscus sabdariffa L. provides insights into metabolisms of medicinal natural products.</title>
        <authorList>
            <person name="Kim T."/>
        </authorList>
    </citation>
    <scope>NUCLEOTIDE SEQUENCE [LARGE SCALE GENOMIC DNA]</scope>
    <source>
        <strain evidence="9">TK-2024</strain>
        <tissue evidence="9">Old leaves</tissue>
    </source>
</reference>
<dbReference type="PANTHER" id="PTHR11474">
    <property type="entry name" value="TYROSINASE FAMILY MEMBER"/>
    <property type="match status" value="1"/>
</dbReference>
<keyword evidence="3" id="KW-0479">Metal-binding</keyword>
<evidence type="ECO:0000256" key="1">
    <source>
        <dbReference type="ARBA" id="ARBA00001973"/>
    </source>
</evidence>
<keyword evidence="4" id="KW-0883">Thioether bond</keyword>
<evidence type="ECO:0000313" key="10">
    <source>
        <dbReference type="Proteomes" id="UP001472677"/>
    </source>
</evidence>
<proteinExistence type="inferred from homology"/>
<keyword evidence="5" id="KW-0560">Oxidoreductase</keyword>
<comment type="caution">
    <text evidence="9">The sequence shown here is derived from an EMBL/GenBank/DDBJ whole genome shotgun (WGS) entry which is preliminary data.</text>
</comment>
<accession>A0ABR2BPU0</accession>
<dbReference type="PRINTS" id="PR00092">
    <property type="entry name" value="TYROSINASE"/>
</dbReference>
<evidence type="ECO:0000256" key="5">
    <source>
        <dbReference type="ARBA" id="ARBA00023002"/>
    </source>
</evidence>
<dbReference type="InterPro" id="IPR050316">
    <property type="entry name" value="Tyrosinase/Hemocyanin"/>
</dbReference>
<keyword evidence="6" id="KW-0186">Copper</keyword>
<dbReference type="InterPro" id="IPR008922">
    <property type="entry name" value="Di-copper_centre_dom_sf"/>
</dbReference>
<dbReference type="Pfam" id="PF12142">
    <property type="entry name" value="PPO1_DWL"/>
    <property type="match status" value="1"/>
</dbReference>
<gene>
    <name evidence="9" type="ORF">V6N12_016862</name>
</gene>
<evidence type="ECO:0000256" key="4">
    <source>
        <dbReference type="ARBA" id="ARBA00022784"/>
    </source>
</evidence>
<comment type="cofactor">
    <cofactor evidence="1">
        <name>Cu(2+)</name>
        <dbReference type="ChEBI" id="CHEBI:29036"/>
    </cofactor>
</comment>
<evidence type="ECO:0000256" key="3">
    <source>
        <dbReference type="ARBA" id="ARBA00022723"/>
    </source>
</evidence>
<dbReference type="InterPro" id="IPR022740">
    <property type="entry name" value="Polyphenol_oxidase_C"/>
</dbReference>
<name>A0ABR2BPU0_9ROSI</name>
<dbReference type="Proteomes" id="UP001472677">
    <property type="component" value="Unassembled WGS sequence"/>
</dbReference>
<sequence length="591" mass="67782">MSFSIFPWSFKCIAEHRLAMDLVACKWIPTITLAFLLLIFTASLWNLESNQADQYPFPGDLTNMILDKLEGWSLGKNGFTEDSNKRGLKAVGPNMTTCHPSYGRTDLLVNCCPPGFQSPVPFVDFQFPDPQSPLRIRRPTHAIDADFLAKYNKALTIMKSLPHDDPRSFSRQANLHCLFCTGAYDQQNYNAPVSIHRTWLFFPWHRMMIYFHERIIGSLIGDETFALPYWAWDIPEGMVMPDMYTNKSSSFFHTQRDASHLPPNTADLNYVSDTNISREDQLDINLSFMYNQMVSGARKTELFMGCKYKAGTEGYCDGPGTIELAPHNALHTWVGSSLNPGREDMGKFYSAARDPIFYAHHSNIDRLWEVWREFNKHQLDITDPDWLESFFFFYDENLRLVRVKVSDVLDIIKLGYSYEQVHRPWLNKRPKPSFPPKLARQMLKTKENENKLQMLSTHFSSSDFEPHGRALDASLAVKVRNHWSKKEKEEENVIVVHGIEVKGDAYVKFEVYVNLVDESKISPKFREFAGTFAHIPGAAASKKKIDLKLGVSELLEDLEADQDESIWVTLLPKTPSCSNVTIGGVRMEFIK</sequence>
<dbReference type="InterPro" id="IPR022739">
    <property type="entry name" value="Polyphenol_oxidase_cen"/>
</dbReference>
<dbReference type="Gene3D" id="1.10.1280.10">
    <property type="entry name" value="Di-copper center containing domain from catechol oxidase"/>
    <property type="match status" value="1"/>
</dbReference>
<keyword evidence="10" id="KW-1185">Reference proteome</keyword>
<dbReference type="PROSITE" id="PS00498">
    <property type="entry name" value="TYROSINASE_2"/>
    <property type="match status" value="1"/>
</dbReference>
<keyword evidence="7" id="KW-1015">Disulfide bond</keyword>
<evidence type="ECO:0000256" key="6">
    <source>
        <dbReference type="ARBA" id="ARBA00023008"/>
    </source>
</evidence>
<dbReference type="InterPro" id="IPR002227">
    <property type="entry name" value="Tyrosinase_Cu-bd"/>
</dbReference>